<gene>
    <name evidence="1" type="ORF">VFH_II164120</name>
</gene>
<protein>
    <submittedName>
        <fullName evidence="1">Uncharacterized protein</fullName>
    </submittedName>
</protein>
<evidence type="ECO:0000313" key="1">
    <source>
        <dbReference type="EMBL" id="CAI8599213.1"/>
    </source>
</evidence>
<sequence>MFSFSRTPPEAVLTAKILPELRKTAPSELLPHPKPKFAKGIYTNDPKSLGLKGEDPNPKFQKRRNQQTKHTEMIYMMIVKMKLLRKRRIREEDEQNRSSTLKVLLSVNVQVGASKGLHGLIFDITITYWSKFFVTSMIAQQAWSPCTSGSGTLVNVADYLTMIVFHDVNDENF</sequence>
<dbReference type="AlphaFoldDB" id="A0AAV0ZNT1"/>
<dbReference type="EMBL" id="OX451737">
    <property type="protein sequence ID" value="CAI8599213.1"/>
    <property type="molecule type" value="Genomic_DNA"/>
</dbReference>
<organism evidence="1 2">
    <name type="scientific">Vicia faba</name>
    <name type="common">Broad bean</name>
    <name type="synonym">Faba vulgaris</name>
    <dbReference type="NCBI Taxonomy" id="3906"/>
    <lineage>
        <taxon>Eukaryota</taxon>
        <taxon>Viridiplantae</taxon>
        <taxon>Streptophyta</taxon>
        <taxon>Embryophyta</taxon>
        <taxon>Tracheophyta</taxon>
        <taxon>Spermatophyta</taxon>
        <taxon>Magnoliopsida</taxon>
        <taxon>eudicotyledons</taxon>
        <taxon>Gunneridae</taxon>
        <taxon>Pentapetalae</taxon>
        <taxon>rosids</taxon>
        <taxon>fabids</taxon>
        <taxon>Fabales</taxon>
        <taxon>Fabaceae</taxon>
        <taxon>Papilionoideae</taxon>
        <taxon>50 kb inversion clade</taxon>
        <taxon>NPAAA clade</taxon>
        <taxon>Hologalegina</taxon>
        <taxon>IRL clade</taxon>
        <taxon>Fabeae</taxon>
        <taxon>Vicia</taxon>
    </lineage>
</organism>
<dbReference type="Proteomes" id="UP001157006">
    <property type="component" value="Chromosome 2"/>
</dbReference>
<proteinExistence type="predicted"/>
<name>A0AAV0ZNT1_VICFA</name>
<reference evidence="1 2" key="1">
    <citation type="submission" date="2023-01" db="EMBL/GenBank/DDBJ databases">
        <authorList>
            <person name="Kreplak J."/>
        </authorList>
    </citation>
    <scope>NUCLEOTIDE SEQUENCE [LARGE SCALE GENOMIC DNA]</scope>
</reference>
<evidence type="ECO:0000313" key="2">
    <source>
        <dbReference type="Proteomes" id="UP001157006"/>
    </source>
</evidence>
<keyword evidence="2" id="KW-1185">Reference proteome</keyword>
<accession>A0AAV0ZNT1</accession>